<dbReference type="InterPro" id="IPR009739">
    <property type="entry name" value="LprI-like_N"/>
</dbReference>
<name>A0A3Q9FCN1_9BURK</name>
<feature type="signal peptide" evidence="1">
    <location>
        <begin position="1"/>
        <end position="22"/>
    </location>
</feature>
<dbReference type="Pfam" id="PF07007">
    <property type="entry name" value="LprI"/>
    <property type="match status" value="1"/>
</dbReference>
<dbReference type="Gene3D" id="1.20.1270.180">
    <property type="match status" value="1"/>
</dbReference>
<accession>A0A3Q9FCN1</accession>
<organism evidence="3 4">
    <name type="scientific">Burkholderia cenocepacia</name>
    <dbReference type="NCBI Taxonomy" id="95486"/>
    <lineage>
        <taxon>Bacteria</taxon>
        <taxon>Pseudomonadati</taxon>
        <taxon>Pseudomonadota</taxon>
        <taxon>Betaproteobacteria</taxon>
        <taxon>Burkholderiales</taxon>
        <taxon>Burkholderiaceae</taxon>
        <taxon>Burkholderia</taxon>
        <taxon>Burkholderia cepacia complex</taxon>
    </lineage>
</organism>
<dbReference type="RefSeq" id="WP_126367547.1">
    <property type="nucleotide sequence ID" value="NZ_CP034547.1"/>
</dbReference>
<dbReference type="PANTHER" id="PTHR37549">
    <property type="entry name" value="LIPOPROTEIN LPRI"/>
    <property type="match status" value="1"/>
</dbReference>
<dbReference type="AlphaFoldDB" id="A0A3Q9FCN1"/>
<feature type="chain" id="PRO_5018752540" evidence="1">
    <location>
        <begin position="23"/>
        <end position="283"/>
    </location>
</feature>
<dbReference type="Proteomes" id="UP000277191">
    <property type="component" value="Chromosome 3"/>
</dbReference>
<dbReference type="PANTHER" id="PTHR37549:SF1">
    <property type="entry name" value="LIPOPROTEIN LPRI"/>
    <property type="match status" value="1"/>
</dbReference>
<keyword evidence="1" id="KW-0732">Signal</keyword>
<sequence>MKALLRYAACIALLASTAAAHAIDCKKASNPVERTICADEKLKAADAEMGKAYAIVMQQAGNDADLRAMLVRGQKRWIEARDQRFANPQDFAGAPNGKALRASLLKAIRQRTETLSEPGKANRATPRLLETALQQRKFLAQFTGGAFAGFETGCDFLPGGQELNYGCFSARRYQNRDRVCTLMDDWASGGYYQTRLVGNVVQGRLETVAACGDGSEGGSPCPDTVDDARKASAGWNLHPGGPAEAPKALPKLDAEVELGTEDTAWLHACLTDSHYPQSAGAAR</sequence>
<evidence type="ECO:0000313" key="3">
    <source>
        <dbReference type="EMBL" id="AZQ54613.1"/>
    </source>
</evidence>
<evidence type="ECO:0000313" key="4">
    <source>
        <dbReference type="Proteomes" id="UP000277191"/>
    </source>
</evidence>
<gene>
    <name evidence="3" type="ORF">D5R55_27310</name>
</gene>
<protein>
    <submittedName>
        <fullName evidence="3">DUF1311 domain-containing protein</fullName>
    </submittedName>
</protein>
<dbReference type="GO" id="GO:0005576">
    <property type="term" value="C:extracellular region"/>
    <property type="evidence" value="ECO:0007669"/>
    <property type="project" value="TreeGrafter"/>
</dbReference>
<evidence type="ECO:0000259" key="2">
    <source>
        <dbReference type="Pfam" id="PF07007"/>
    </source>
</evidence>
<evidence type="ECO:0000256" key="1">
    <source>
        <dbReference type="SAM" id="SignalP"/>
    </source>
</evidence>
<dbReference type="EMBL" id="CP034547">
    <property type="protein sequence ID" value="AZQ54613.1"/>
    <property type="molecule type" value="Genomic_DNA"/>
</dbReference>
<dbReference type="InterPro" id="IPR052755">
    <property type="entry name" value="Lysozyme_Inhibitor_LprI"/>
</dbReference>
<proteinExistence type="predicted"/>
<feature type="domain" description="Lysozyme inhibitor LprI-like N-terminal" evidence="2">
    <location>
        <begin position="25"/>
        <end position="115"/>
    </location>
</feature>
<reference evidence="3 4" key="1">
    <citation type="submission" date="2018-12" db="EMBL/GenBank/DDBJ databases">
        <title>Cadmium resistance mechanism in endophytic bacteria Burkholderia cenocepacia YG-3.</title>
        <authorList>
            <person name="Zhang X."/>
            <person name="Wang X."/>
            <person name="Zhu Y."/>
        </authorList>
    </citation>
    <scope>NUCLEOTIDE SEQUENCE [LARGE SCALE GENOMIC DNA]</scope>
    <source>
        <strain evidence="3 4">YG-3</strain>
    </source>
</reference>